<evidence type="ECO:0000313" key="3">
    <source>
        <dbReference type="EMBL" id="MEO3715056.1"/>
    </source>
</evidence>
<evidence type="ECO:0000256" key="2">
    <source>
        <dbReference type="SAM" id="SignalP"/>
    </source>
</evidence>
<feature type="chain" id="PRO_5047497026" evidence="2">
    <location>
        <begin position="26"/>
        <end position="150"/>
    </location>
</feature>
<keyword evidence="4" id="KW-1185">Reference proteome</keyword>
<evidence type="ECO:0000313" key="4">
    <source>
        <dbReference type="Proteomes" id="UP001462640"/>
    </source>
</evidence>
<protein>
    <submittedName>
        <fullName evidence="3">Uncharacterized protein</fullName>
    </submittedName>
</protein>
<feature type="compositionally biased region" description="Polar residues" evidence="1">
    <location>
        <begin position="44"/>
        <end position="57"/>
    </location>
</feature>
<proteinExistence type="predicted"/>
<feature type="region of interest" description="Disordered" evidence="1">
    <location>
        <begin position="40"/>
        <end position="59"/>
    </location>
</feature>
<keyword evidence="2" id="KW-0732">Signal</keyword>
<sequence>MSKPLSLLAVLTLAGLTASPLVAQADSSSVSSISAGASQSLGSVSDSIQGSSNSSTGRRVAAGEYRVVEIAALEDRPGLERVQLEGEGGRFSLLLPAALREREALRSGDRIAVSAPAYGLAFARVGAREPFFLALEEGWRHEFQRRAVTL</sequence>
<name>A0ABV0GIY1_9BURK</name>
<dbReference type="RefSeq" id="WP_347612299.1">
    <property type="nucleotide sequence ID" value="NZ_JBDPZC010000011.1"/>
</dbReference>
<reference evidence="3 4" key="1">
    <citation type="submission" date="2024-05" db="EMBL/GenBank/DDBJ databases">
        <title>Roseateles sp. 2.12 16S ribosomal RNA gene Genome sequencing and assembly.</title>
        <authorList>
            <person name="Woo H."/>
        </authorList>
    </citation>
    <scope>NUCLEOTIDE SEQUENCE [LARGE SCALE GENOMIC DNA]</scope>
    <source>
        <strain evidence="3 4">2.12</strain>
    </source>
</reference>
<organism evidence="3 4">
    <name type="scientific">Roseateles flavus</name>
    <dbReference type="NCBI Taxonomy" id="3149041"/>
    <lineage>
        <taxon>Bacteria</taxon>
        <taxon>Pseudomonadati</taxon>
        <taxon>Pseudomonadota</taxon>
        <taxon>Betaproteobacteria</taxon>
        <taxon>Burkholderiales</taxon>
        <taxon>Sphaerotilaceae</taxon>
        <taxon>Roseateles</taxon>
    </lineage>
</organism>
<feature type="signal peptide" evidence="2">
    <location>
        <begin position="1"/>
        <end position="25"/>
    </location>
</feature>
<dbReference type="Proteomes" id="UP001462640">
    <property type="component" value="Unassembled WGS sequence"/>
</dbReference>
<dbReference type="EMBL" id="JBDPZC010000011">
    <property type="protein sequence ID" value="MEO3715056.1"/>
    <property type="molecule type" value="Genomic_DNA"/>
</dbReference>
<comment type="caution">
    <text evidence="3">The sequence shown here is derived from an EMBL/GenBank/DDBJ whole genome shotgun (WGS) entry which is preliminary data.</text>
</comment>
<gene>
    <name evidence="3" type="ORF">ABDJ40_20000</name>
</gene>
<accession>A0ABV0GIY1</accession>
<evidence type="ECO:0000256" key="1">
    <source>
        <dbReference type="SAM" id="MobiDB-lite"/>
    </source>
</evidence>